<comment type="caution">
    <text evidence="4">The sequence shown here is derived from an EMBL/GenBank/DDBJ whole genome shotgun (WGS) entry which is preliminary data.</text>
</comment>
<proteinExistence type="predicted"/>
<gene>
    <name evidence="4" type="ORF">Fmac_029396</name>
</gene>
<dbReference type="AlphaFoldDB" id="A0ABD1LA75"/>
<evidence type="ECO:0000256" key="2">
    <source>
        <dbReference type="ARBA" id="ARBA00023242"/>
    </source>
</evidence>
<accession>A0ABD1LA75</accession>
<dbReference type="InterPro" id="IPR026316">
    <property type="entry name" value="NSL2"/>
</dbReference>
<evidence type="ECO:0000313" key="4">
    <source>
        <dbReference type="EMBL" id="KAL2320427.1"/>
    </source>
</evidence>
<protein>
    <recommendedName>
        <fullName evidence="3">KANL2-like probable zinc-finger domain-containing protein</fullName>
    </recommendedName>
</protein>
<dbReference type="Pfam" id="PF13891">
    <property type="entry name" value="zf-C3HC3H_KANSL2"/>
    <property type="match status" value="1"/>
</dbReference>
<name>A0ABD1LA75_9FABA</name>
<dbReference type="Proteomes" id="UP001603857">
    <property type="component" value="Unassembled WGS sequence"/>
</dbReference>
<organism evidence="4 5">
    <name type="scientific">Flemingia macrophylla</name>
    <dbReference type="NCBI Taxonomy" id="520843"/>
    <lineage>
        <taxon>Eukaryota</taxon>
        <taxon>Viridiplantae</taxon>
        <taxon>Streptophyta</taxon>
        <taxon>Embryophyta</taxon>
        <taxon>Tracheophyta</taxon>
        <taxon>Spermatophyta</taxon>
        <taxon>Magnoliopsida</taxon>
        <taxon>eudicotyledons</taxon>
        <taxon>Gunneridae</taxon>
        <taxon>Pentapetalae</taxon>
        <taxon>rosids</taxon>
        <taxon>fabids</taxon>
        <taxon>Fabales</taxon>
        <taxon>Fabaceae</taxon>
        <taxon>Papilionoideae</taxon>
        <taxon>50 kb inversion clade</taxon>
        <taxon>NPAAA clade</taxon>
        <taxon>indigoferoid/millettioid clade</taxon>
        <taxon>Phaseoleae</taxon>
        <taxon>Flemingia</taxon>
    </lineage>
</organism>
<comment type="subcellular location">
    <subcellularLocation>
        <location evidence="1">Nucleus</location>
    </subcellularLocation>
</comment>
<dbReference type="PANTHER" id="PTHR13453:SF7">
    <property type="entry name" value="KAT8 REGULATORY NSL COMPLEX SUBUNIT 2"/>
    <property type="match status" value="1"/>
</dbReference>
<reference evidence="4 5" key="1">
    <citation type="submission" date="2024-08" db="EMBL/GenBank/DDBJ databases">
        <title>Insights into the chromosomal genome structure of Flemingia macrophylla.</title>
        <authorList>
            <person name="Ding Y."/>
            <person name="Zhao Y."/>
            <person name="Bi W."/>
            <person name="Wu M."/>
            <person name="Zhao G."/>
            <person name="Gong Y."/>
            <person name="Li W."/>
            <person name="Zhang P."/>
        </authorList>
    </citation>
    <scope>NUCLEOTIDE SEQUENCE [LARGE SCALE GENOMIC DNA]</scope>
    <source>
        <strain evidence="4">DYQJB</strain>
        <tissue evidence="4">Leaf</tissue>
    </source>
</reference>
<evidence type="ECO:0000313" key="5">
    <source>
        <dbReference type="Proteomes" id="UP001603857"/>
    </source>
</evidence>
<evidence type="ECO:0000259" key="3">
    <source>
        <dbReference type="Pfam" id="PF13891"/>
    </source>
</evidence>
<dbReference type="InterPro" id="IPR025927">
    <property type="entry name" value="Znf_KANL2-like"/>
</dbReference>
<keyword evidence="2" id="KW-0539">Nucleus</keyword>
<sequence>MEDLPPPITVDGADIDKALANSAALTRREVIERRLRRVKQLERCYRAHYWTLMEELRAKHKHYYWTYGKSPFKEDENDSVVLGPNDTKNNNAAAAAGDDVVRCASSGCKSKAMALTRFCHLHILSDSKQSLYGGCSTVAKNFPTGPSYCNKPVLRSLVPRSCPNHYQFGEKCLLRAIKRAGFNISTSRKPCPKLNVVISDFVRQIQNKRKVAPKATIPKAETELKKE</sequence>
<feature type="domain" description="KANL2-like probable zinc-finger" evidence="3">
    <location>
        <begin position="103"/>
        <end position="165"/>
    </location>
</feature>
<keyword evidence="5" id="KW-1185">Reference proteome</keyword>
<dbReference type="EMBL" id="JBGMDY010000010">
    <property type="protein sequence ID" value="KAL2320427.1"/>
    <property type="molecule type" value="Genomic_DNA"/>
</dbReference>
<dbReference type="PANTHER" id="PTHR13453">
    <property type="entry name" value="KAT8 REGULATORY NSL COMPLEX SUBUNIT 2"/>
    <property type="match status" value="1"/>
</dbReference>
<evidence type="ECO:0000256" key="1">
    <source>
        <dbReference type="ARBA" id="ARBA00004123"/>
    </source>
</evidence>
<dbReference type="GO" id="GO:0005634">
    <property type="term" value="C:nucleus"/>
    <property type="evidence" value="ECO:0007669"/>
    <property type="project" value="UniProtKB-SubCell"/>
</dbReference>